<gene>
    <name evidence="5" type="ORF">NDN08_007302</name>
</gene>
<dbReference type="CDD" id="cd06464">
    <property type="entry name" value="ACD_sHsps-like"/>
    <property type="match status" value="3"/>
</dbReference>
<evidence type="ECO:0000256" key="3">
    <source>
        <dbReference type="RuleBase" id="RU003616"/>
    </source>
</evidence>
<evidence type="ECO:0000256" key="2">
    <source>
        <dbReference type="PROSITE-ProRule" id="PRU00285"/>
    </source>
</evidence>
<evidence type="ECO:0000313" key="6">
    <source>
        <dbReference type="Proteomes" id="UP001157974"/>
    </source>
</evidence>
<evidence type="ECO:0000256" key="1">
    <source>
        <dbReference type="ARBA" id="ARBA00023016"/>
    </source>
</evidence>
<sequence>MDQRTICVKRDKCFETNANKIMELDLFRLPMLFDSVRYGPRARMSQEETESGYTFTIVLAGVGREAVELKIVGNKLDIKAGKEDAKFQFDQRFALPKNAVHEEAKAVMSNGVLQITVPKQTEKAARDVIVQDSGEPGESDYKLAYQVPGASKDNVAVTVNGNTLVIKVTAENNQYFRNFSDDYRIPKDASADDIAAICRNGVLTVSVPKISPTSVAIEDSVEEEEGSFSTSIRVPGVSKEQISLNRVKHAFKMIVEDSQRQYEYSFYTPGQVDVEKVRAGLKNGILTISAPRVAEVEYVIPVESA</sequence>
<dbReference type="SUPFAM" id="SSF49764">
    <property type="entry name" value="HSP20-like chaperones"/>
    <property type="match status" value="3"/>
</dbReference>
<dbReference type="PROSITE" id="PS01031">
    <property type="entry name" value="SHSP"/>
    <property type="match status" value="1"/>
</dbReference>
<name>A0AAV8UJ41_9RHOD</name>
<evidence type="ECO:0000259" key="4">
    <source>
        <dbReference type="PROSITE" id="PS01031"/>
    </source>
</evidence>
<evidence type="ECO:0000313" key="5">
    <source>
        <dbReference type="EMBL" id="KAJ8901456.1"/>
    </source>
</evidence>
<dbReference type="InterPro" id="IPR031107">
    <property type="entry name" value="Small_HSP"/>
</dbReference>
<feature type="domain" description="SHSP" evidence="4">
    <location>
        <begin position="123"/>
        <end position="224"/>
    </location>
</feature>
<dbReference type="Proteomes" id="UP001157974">
    <property type="component" value="Unassembled WGS sequence"/>
</dbReference>
<protein>
    <recommendedName>
        <fullName evidence="4">SHSP domain-containing protein</fullName>
    </recommendedName>
</protein>
<organism evidence="5 6">
    <name type="scientific">Rhodosorus marinus</name>
    <dbReference type="NCBI Taxonomy" id="101924"/>
    <lineage>
        <taxon>Eukaryota</taxon>
        <taxon>Rhodophyta</taxon>
        <taxon>Stylonematophyceae</taxon>
        <taxon>Stylonematales</taxon>
        <taxon>Stylonemataceae</taxon>
        <taxon>Rhodosorus</taxon>
    </lineage>
</organism>
<keyword evidence="1" id="KW-0346">Stress response</keyword>
<dbReference type="Gene3D" id="2.60.40.790">
    <property type="match status" value="3"/>
</dbReference>
<dbReference type="InterPro" id="IPR002068">
    <property type="entry name" value="A-crystallin/Hsp20_dom"/>
</dbReference>
<comment type="similarity">
    <text evidence="2 3">Belongs to the small heat shock protein (HSP20) family.</text>
</comment>
<keyword evidence="6" id="KW-1185">Reference proteome</keyword>
<reference evidence="5 6" key="1">
    <citation type="journal article" date="2023" name="Nat. Commun.">
        <title>Origin of minicircular mitochondrial genomes in red algae.</title>
        <authorList>
            <person name="Lee Y."/>
            <person name="Cho C.H."/>
            <person name="Lee Y.M."/>
            <person name="Park S.I."/>
            <person name="Yang J.H."/>
            <person name="West J.A."/>
            <person name="Bhattacharya D."/>
            <person name="Yoon H.S."/>
        </authorList>
    </citation>
    <scope>NUCLEOTIDE SEQUENCE [LARGE SCALE GENOMIC DNA]</scope>
    <source>
        <strain evidence="5 6">CCMP1338</strain>
        <tissue evidence="5">Whole cell</tissue>
    </source>
</reference>
<comment type="caution">
    <text evidence="5">The sequence shown here is derived from an EMBL/GenBank/DDBJ whole genome shotgun (WGS) entry which is preliminary data.</text>
</comment>
<dbReference type="PANTHER" id="PTHR11527">
    <property type="entry name" value="HEAT-SHOCK PROTEIN 20 FAMILY MEMBER"/>
    <property type="match status" value="1"/>
</dbReference>
<proteinExistence type="inferred from homology"/>
<dbReference type="EMBL" id="JAMWBK010000011">
    <property type="protein sequence ID" value="KAJ8901456.1"/>
    <property type="molecule type" value="Genomic_DNA"/>
</dbReference>
<accession>A0AAV8UJ41</accession>
<dbReference type="AlphaFoldDB" id="A0AAV8UJ41"/>
<dbReference type="Pfam" id="PF00011">
    <property type="entry name" value="HSP20"/>
    <property type="match status" value="3"/>
</dbReference>
<dbReference type="InterPro" id="IPR008978">
    <property type="entry name" value="HSP20-like_chaperone"/>
</dbReference>